<feature type="transmembrane region" description="Helical" evidence="1">
    <location>
        <begin position="315"/>
        <end position="336"/>
    </location>
</feature>
<gene>
    <name evidence="3" type="ORF">HNR75_001739</name>
</gene>
<reference evidence="3 4" key="1">
    <citation type="submission" date="2020-08" db="EMBL/GenBank/DDBJ databases">
        <title>Genomic Encyclopedia of Type Strains, Phase IV (KMG-IV): sequencing the most valuable type-strain genomes for metagenomic binning, comparative biology and taxonomic classification.</title>
        <authorList>
            <person name="Goeker M."/>
        </authorList>
    </citation>
    <scope>NUCLEOTIDE SEQUENCE [LARGE SCALE GENOMIC DNA]</scope>
    <source>
        <strain evidence="3 4">DSM 22975</strain>
    </source>
</reference>
<organism evidence="3 4">
    <name type="scientific">Tolumonas osonensis</name>
    <dbReference type="NCBI Taxonomy" id="675874"/>
    <lineage>
        <taxon>Bacteria</taxon>
        <taxon>Pseudomonadati</taxon>
        <taxon>Pseudomonadota</taxon>
        <taxon>Gammaproteobacteria</taxon>
        <taxon>Aeromonadales</taxon>
        <taxon>Aeromonadaceae</taxon>
        <taxon>Tolumonas</taxon>
    </lineage>
</organism>
<feature type="transmembrane region" description="Helical" evidence="1">
    <location>
        <begin position="281"/>
        <end position="303"/>
    </location>
</feature>
<dbReference type="RefSeq" id="WP_188026563.1">
    <property type="nucleotide sequence ID" value="NZ_JACHGR010000005.1"/>
</dbReference>
<keyword evidence="1" id="KW-0472">Membrane</keyword>
<name>A0A841GKX1_9GAMM</name>
<evidence type="ECO:0000259" key="2">
    <source>
        <dbReference type="Pfam" id="PF10131"/>
    </source>
</evidence>
<evidence type="ECO:0000313" key="3">
    <source>
        <dbReference type="EMBL" id="MBB6055821.1"/>
    </source>
</evidence>
<feature type="transmembrane region" description="Helical" evidence="1">
    <location>
        <begin position="184"/>
        <end position="212"/>
    </location>
</feature>
<dbReference type="InterPro" id="IPR018776">
    <property type="entry name" value="Membrane_prot_PTPS-rel_domain"/>
</dbReference>
<feature type="domain" description="Membrane protein 6-pyruvoyl-tetrahydropterin synthase-related" evidence="2">
    <location>
        <begin position="77"/>
        <end position="421"/>
    </location>
</feature>
<feature type="transmembrane region" description="Helical" evidence="1">
    <location>
        <begin position="153"/>
        <end position="172"/>
    </location>
</feature>
<keyword evidence="4" id="KW-1185">Reference proteome</keyword>
<sequence length="564" mass="64542">MPMIQEKSPYRFHFLLIAVAGLLFAIPAFVNSALAGHDFFFHVMFSHHFSEQLWQGEIYPRWMPQMNAGFGSPIFFFYAPLPYYITSVFSLLLPGESPDSLALIFSATLALIASGITAYFWLKEFTSAKFALILAIVYMALPYHLVVDFYIRFAFAELWAFVWMPLILLLSLRINDGKISSILWLALSLSLLILTHLPTLIIFMPVFVGHFLFIPDKTQRKIVFAHHLVAIVLAFGLSAIYWLPAITTQEYVNMKNMFAGMYHYTNNFLLTGPGYGHSTILWRYLTFITILLSSLAYGAWLFSRMQTHLAIRRELNYWLVIVFLSFLMTMPVSRFVWEVIPILQKVQFPWRFNTVLTLGAVTVFALAVSEHRDIQFLLHGRKPIVIWLLLLGVLLGSELVYGFRPIFINRMRAEDVTKYLAISRSPLEYRPSWVPANRFSLNKIEAFAAGTPQVKSDQAETSWQIKTWQPRALVLTVNAVADSQLTLHHFYYPGWSGFMDSPATPLWIKPSETGLIQFPVPAGQHEVTLTLQPLPEERAGIAISFAAMLVWLVLGVFRFVRRTS</sequence>
<feature type="transmembrane region" description="Helical" evidence="1">
    <location>
        <begin position="70"/>
        <end position="93"/>
    </location>
</feature>
<feature type="transmembrane region" description="Helical" evidence="1">
    <location>
        <begin position="224"/>
        <end position="243"/>
    </location>
</feature>
<evidence type="ECO:0000256" key="1">
    <source>
        <dbReference type="SAM" id="Phobius"/>
    </source>
</evidence>
<dbReference type="Pfam" id="PF10131">
    <property type="entry name" value="PTPS_related"/>
    <property type="match status" value="1"/>
</dbReference>
<keyword evidence="1" id="KW-1133">Transmembrane helix</keyword>
<comment type="caution">
    <text evidence="3">The sequence shown here is derived from an EMBL/GenBank/DDBJ whole genome shotgun (WGS) entry which is preliminary data.</text>
</comment>
<evidence type="ECO:0000313" key="4">
    <source>
        <dbReference type="Proteomes" id="UP000585721"/>
    </source>
</evidence>
<feature type="transmembrane region" description="Helical" evidence="1">
    <location>
        <begin position="384"/>
        <end position="403"/>
    </location>
</feature>
<dbReference type="EMBL" id="JACHGR010000005">
    <property type="protein sequence ID" value="MBB6055821.1"/>
    <property type="molecule type" value="Genomic_DNA"/>
</dbReference>
<feature type="transmembrane region" description="Helical" evidence="1">
    <location>
        <begin position="128"/>
        <end position="146"/>
    </location>
</feature>
<accession>A0A841GKX1</accession>
<feature type="transmembrane region" description="Helical" evidence="1">
    <location>
        <begin position="539"/>
        <end position="560"/>
    </location>
</feature>
<feature type="transmembrane region" description="Helical" evidence="1">
    <location>
        <begin position="348"/>
        <end position="368"/>
    </location>
</feature>
<dbReference type="AlphaFoldDB" id="A0A841GKX1"/>
<protein>
    <recommendedName>
        <fullName evidence="2">Membrane protein 6-pyruvoyl-tetrahydropterin synthase-related domain-containing protein</fullName>
    </recommendedName>
</protein>
<keyword evidence="1" id="KW-0812">Transmembrane</keyword>
<feature type="transmembrane region" description="Helical" evidence="1">
    <location>
        <begin position="100"/>
        <end position="122"/>
    </location>
</feature>
<proteinExistence type="predicted"/>
<dbReference type="Proteomes" id="UP000585721">
    <property type="component" value="Unassembled WGS sequence"/>
</dbReference>